<dbReference type="AlphaFoldDB" id="A0A8J7ICQ0"/>
<evidence type="ECO:0000313" key="2">
    <source>
        <dbReference type="Proteomes" id="UP000662314"/>
    </source>
</evidence>
<accession>A0A8J7ICQ0</accession>
<protein>
    <submittedName>
        <fullName evidence="1">Uncharacterized protein</fullName>
    </submittedName>
</protein>
<keyword evidence="2" id="KW-1185">Reference proteome</keyword>
<dbReference type="RefSeq" id="WP_214436221.1">
    <property type="nucleotide sequence ID" value="NZ_CAWPUQ010000225.1"/>
</dbReference>
<evidence type="ECO:0000313" key="1">
    <source>
        <dbReference type="EMBL" id="MBH8577533.1"/>
    </source>
</evidence>
<reference evidence="1 2" key="1">
    <citation type="journal article" date="2021" name="Int. J. Syst. Evol. Microbiol.">
        <title>Amazonocrinis nigriterrae gen. nov., sp. nov., Atlanticothrix silvestris gen. nov., sp. nov. and Dendronalium phyllosphericum gen. nov., sp. nov., nostocacean cyanobacteria from Brazilian environments.</title>
        <authorList>
            <person name="Alvarenga D.O."/>
            <person name="Andreote A.P.D."/>
            <person name="Branco L.H.Z."/>
            <person name="Delbaje E."/>
            <person name="Cruz R.B."/>
            <person name="Varani A.M."/>
            <person name="Fiore M.F."/>
        </authorList>
    </citation>
    <scope>NUCLEOTIDE SEQUENCE [LARGE SCALE GENOMIC DNA]</scope>
    <source>
        <strain evidence="1 2">CENA369</strain>
    </source>
</reference>
<gene>
    <name evidence="1" type="ORF">I8752_32120</name>
</gene>
<name>A0A8J7ICQ0_9NOST</name>
<sequence length="81" mass="9388">MTLISILYEDALNHIEVQEIRKRNEPQRTQRTQRKEEMKLKGFGAALQRNGITLSKYPNLGENALKSGFNKSGVDVGRWWK</sequence>
<dbReference type="Proteomes" id="UP000662314">
    <property type="component" value="Unassembled WGS sequence"/>
</dbReference>
<proteinExistence type="predicted"/>
<comment type="caution">
    <text evidence="1">The sequence shown here is derived from an EMBL/GenBank/DDBJ whole genome shotgun (WGS) entry which is preliminary data.</text>
</comment>
<organism evidence="1 2">
    <name type="scientific">Dendronalium phyllosphericum CENA369</name>
    <dbReference type="NCBI Taxonomy" id="1725256"/>
    <lineage>
        <taxon>Bacteria</taxon>
        <taxon>Bacillati</taxon>
        <taxon>Cyanobacteriota</taxon>
        <taxon>Cyanophyceae</taxon>
        <taxon>Nostocales</taxon>
        <taxon>Nostocaceae</taxon>
        <taxon>Dendronalium</taxon>
        <taxon>Dendronalium phyllosphericum</taxon>
    </lineage>
</organism>
<dbReference type="EMBL" id="JAECZA010000289">
    <property type="protein sequence ID" value="MBH8577533.1"/>
    <property type="molecule type" value="Genomic_DNA"/>
</dbReference>